<proteinExistence type="predicted"/>
<dbReference type="EMBL" id="BQKI01000019">
    <property type="protein sequence ID" value="GJN11740.1"/>
    <property type="molecule type" value="Genomic_DNA"/>
</dbReference>
<comment type="caution">
    <text evidence="2">The sequence shown here is derived from an EMBL/GenBank/DDBJ whole genome shotgun (WGS) entry which is preliminary data.</text>
</comment>
<dbReference type="InterPro" id="IPR056594">
    <property type="entry name" value="AT5G49610-like_b-prop"/>
</dbReference>
<protein>
    <recommendedName>
        <fullName evidence="1">F-box protein AT5G49610-like beta-propeller domain-containing protein</fullName>
    </recommendedName>
</protein>
<dbReference type="Pfam" id="PF23635">
    <property type="entry name" value="Beta-prop_AT5G49610-like"/>
    <property type="match status" value="1"/>
</dbReference>
<evidence type="ECO:0000313" key="2">
    <source>
        <dbReference type="EMBL" id="GJN11740.1"/>
    </source>
</evidence>
<keyword evidence="3" id="KW-1185">Reference proteome</keyword>
<dbReference type="InterPro" id="IPR036047">
    <property type="entry name" value="F-box-like_dom_sf"/>
</dbReference>
<name>A0AAV5DPB4_ELECO</name>
<sequence>MADPRPSPASMVIVLESDALLCSILRRLSLSDLVRAALACHHWCGAASRVAPHAPPLLGYLFHPVDTPPPPPFRSEPEADYPAVFIPLDTAAPRLSLDAGADFSVHDVHLGLVLLLPRTFPGKLVPRILALDPASGRRALLPPPPRETLPGDKWRPARHVVGVAVLSRAHPSRLRFEAVCLTIDGDRPRAWVASVRDEGDCAWRALPRSGDVQVGFDPFWLEGRSVHAAGDVYWHICNSPRALKLDPRTLEFSYMLAPAEMVGHFAKFRIGETPEDGRLCVASAEDQQLRVWVRVEDADNSDNGWMLVRQMGLKRVYDSVPELPRTTVGRNLCTDISDIDAARTGKVFIETLGFGHYSFHVETRELQRPVTQDGKDYGHPIYAYYLAWPPAFLASSQ</sequence>
<dbReference type="AlphaFoldDB" id="A0AAV5DPB4"/>
<reference evidence="2" key="1">
    <citation type="journal article" date="2018" name="DNA Res.">
        <title>Multiple hybrid de novo genome assembly of finger millet, an orphan allotetraploid crop.</title>
        <authorList>
            <person name="Hatakeyama M."/>
            <person name="Aluri S."/>
            <person name="Balachadran M.T."/>
            <person name="Sivarajan S.R."/>
            <person name="Patrignani A."/>
            <person name="Gruter S."/>
            <person name="Poveda L."/>
            <person name="Shimizu-Inatsugi R."/>
            <person name="Baeten J."/>
            <person name="Francoijs K.J."/>
            <person name="Nataraja K.N."/>
            <person name="Reddy Y.A.N."/>
            <person name="Phadnis S."/>
            <person name="Ravikumar R.L."/>
            <person name="Schlapbach R."/>
            <person name="Sreeman S.M."/>
            <person name="Shimizu K.K."/>
        </authorList>
    </citation>
    <scope>NUCLEOTIDE SEQUENCE</scope>
</reference>
<gene>
    <name evidence="2" type="primary">ga29954</name>
    <name evidence="2" type="ORF">PR202_ga29954</name>
</gene>
<dbReference type="Proteomes" id="UP001054889">
    <property type="component" value="Unassembled WGS sequence"/>
</dbReference>
<organism evidence="2 3">
    <name type="scientific">Eleusine coracana subsp. coracana</name>
    <dbReference type="NCBI Taxonomy" id="191504"/>
    <lineage>
        <taxon>Eukaryota</taxon>
        <taxon>Viridiplantae</taxon>
        <taxon>Streptophyta</taxon>
        <taxon>Embryophyta</taxon>
        <taxon>Tracheophyta</taxon>
        <taxon>Spermatophyta</taxon>
        <taxon>Magnoliopsida</taxon>
        <taxon>Liliopsida</taxon>
        <taxon>Poales</taxon>
        <taxon>Poaceae</taxon>
        <taxon>PACMAD clade</taxon>
        <taxon>Chloridoideae</taxon>
        <taxon>Cynodonteae</taxon>
        <taxon>Eleusininae</taxon>
        <taxon>Eleusine</taxon>
    </lineage>
</organism>
<dbReference type="PANTHER" id="PTHR33207">
    <property type="entry name" value="F-BOX DOMAIN CONTAINING PROTEIN-RELATED"/>
    <property type="match status" value="1"/>
</dbReference>
<feature type="domain" description="F-box protein AT5G49610-like beta-propeller" evidence="1">
    <location>
        <begin position="131"/>
        <end position="392"/>
    </location>
</feature>
<dbReference type="SUPFAM" id="SSF81383">
    <property type="entry name" value="F-box domain"/>
    <property type="match status" value="1"/>
</dbReference>
<accession>A0AAV5DPB4</accession>
<evidence type="ECO:0000313" key="3">
    <source>
        <dbReference type="Proteomes" id="UP001054889"/>
    </source>
</evidence>
<evidence type="ECO:0000259" key="1">
    <source>
        <dbReference type="Pfam" id="PF23635"/>
    </source>
</evidence>
<reference evidence="2" key="2">
    <citation type="submission" date="2021-12" db="EMBL/GenBank/DDBJ databases">
        <title>Resequencing data analysis of finger millet.</title>
        <authorList>
            <person name="Hatakeyama M."/>
            <person name="Aluri S."/>
            <person name="Balachadran M.T."/>
            <person name="Sivarajan S.R."/>
            <person name="Poveda L."/>
            <person name="Shimizu-Inatsugi R."/>
            <person name="Schlapbach R."/>
            <person name="Sreeman S.M."/>
            <person name="Shimizu K.K."/>
        </authorList>
    </citation>
    <scope>NUCLEOTIDE SEQUENCE</scope>
</reference>